<dbReference type="SUPFAM" id="SSF47384">
    <property type="entry name" value="Homodimeric domain of signal transducing histidine kinase"/>
    <property type="match status" value="1"/>
</dbReference>
<evidence type="ECO:0000313" key="12">
    <source>
        <dbReference type="Proteomes" id="UP000182894"/>
    </source>
</evidence>
<dbReference type="NCBIfam" id="TIGR00229">
    <property type="entry name" value="sensory_box"/>
    <property type="match status" value="1"/>
</dbReference>
<evidence type="ECO:0000256" key="5">
    <source>
        <dbReference type="ARBA" id="ARBA00022741"/>
    </source>
</evidence>
<dbReference type="Pfam" id="PF00989">
    <property type="entry name" value="PAS"/>
    <property type="match status" value="1"/>
</dbReference>
<dbReference type="SUPFAM" id="SSF55874">
    <property type="entry name" value="ATPase domain of HSP90 chaperone/DNA topoisomerase II/histidine kinase"/>
    <property type="match status" value="1"/>
</dbReference>
<accession>A0A1G7RQ64</accession>
<evidence type="ECO:0000256" key="6">
    <source>
        <dbReference type="ARBA" id="ARBA00022777"/>
    </source>
</evidence>
<dbReference type="SUPFAM" id="SSF55785">
    <property type="entry name" value="PYP-like sensor domain (PAS domain)"/>
    <property type="match status" value="1"/>
</dbReference>
<proteinExistence type="predicted"/>
<dbReference type="Pfam" id="PF02518">
    <property type="entry name" value="HATPase_c"/>
    <property type="match status" value="1"/>
</dbReference>
<evidence type="ECO:0000259" key="10">
    <source>
        <dbReference type="PROSITE" id="PS50112"/>
    </source>
</evidence>
<evidence type="ECO:0000256" key="2">
    <source>
        <dbReference type="ARBA" id="ARBA00012438"/>
    </source>
</evidence>
<dbReference type="InterPro" id="IPR003594">
    <property type="entry name" value="HATPase_dom"/>
</dbReference>
<dbReference type="InterPro" id="IPR005467">
    <property type="entry name" value="His_kinase_dom"/>
</dbReference>
<dbReference type="Gene3D" id="3.30.450.20">
    <property type="entry name" value="PAS domain"/>
    <property type="match status" value="1"/>
</dbReference>
<dbReference type="InterPro" id="IPR000014">
    <property type="entry name" value="PAS"/>
</dbReference>
<evidence type="ECO:0000256" key="4">
    <source>
        <dbReference type="ARBA" id="ARBA00022679"/>
    </source>
</evidence>
<evidence type="ECO:0000256" key="8">
    <source>
        <dbReference type="ARBA" id="ARBA00023012"/>
    </source>
</evidence>
<dbReference type="InterPro" id="IPR003661">
    <property type="entry name" value="HisK_dim/P_dom"/>
</dbReference>
<dbReference type="RefSeq" id="WP_074749558.1">
    <property type="nucleotide sequence ID" value="NZ_FNCO01000001.1"/>
</dbReference>
<dbReference type="SMART" id="SM00387">
    <property type="entry name" value="HATPase_c"/>
    <property type="match status" value="1"/>
</dbReference>
<evidence type="ECO:0000256" key="3">
    <source>
        <dbReference type="ARBA" id="ARBA00022553"/>
    </source>
</evidence>
<dbReference type="GO" id="GO:0005524">
    <property type="term" value="F:ATP binding"/>
    <property type="evidence" value="ECO:0007669"/>
    <property type="project" value="UniProtKB-KW"/>
</dbReference>
<dbReference type="Gene3D" id="3.30.565.10">
    <property type="entry name" value="Histidine kinase-like ATPase, C-terminal domain"/>
    <property type="match status" value="1"/>
</dbReference>
<comment type="catalytic activity">
    <reaction evidence="1">
        <text>ATP + protein L-histidine = ADP + protein N-phospho-L-histidine.</text>
        <dbReference type="EC" id="2.7.13.3"/>
    </reaction>
</comment>
<dbReference type="Gene3D" id="1.10.287.130">
    <property type="match status" value="1"/>
</dbReference>
<dbReference type="Pfam" id="PF00512">
    <property type="entry name" value="HisKA"/>
    <property type="match status" value="1"/>
</dbReference>
<dbReference type="PANTHER" id="PTHR43065">
    <property type="entry name" value="SENSOR HISTIDINE KINASE"/>
    <property type="match status" value="1"/>
</dbReference>
<protein>
    <recommendedName>
        <fullName evidence="2">histidine kinase</fullName>
        <ecNumber evidence="2">2.7.13.3</ecNumber>
    </recommendedName>
</protein>
<dbReference type="EMBL" id="FNCO01000001">
    <property type="protein sequence ID" value="SDG12911.1"/>
    <property type="molecule type" value="Genomic_DNA"/>
</dbReference>
<dbReference type="SMART" id="SM00388">
    <property type="entry name" value="HisKA"/>
    <property type="match status" value="1"/>
</dbReference>
<dbReference type="AlphaFoldDB" id="A0A1G7RQ64"/>
<dbReference type="CDD" id="cd00082">
    <property type="entry name" value="HisKA"/>
    <property type="match status" value="1"/>
</dbReference>
<evidence type="ECO:0000313" key="11">
    <source>
        <dbReference type="EMBL" id="SDG12911.1"/>
    </source>
</evidence>
<dbReference type="Proteomes" id="UP000182894">
    <property type="component" value="Unassembled WGS sequence"/>
</dbReference>
<dbReference type="EC" id="2.7.13.3" evidence="2"/>
<dbReference type="OrthoDB" id="1931120at2"/>
<dbReference type="InterPro" id="IPR013767">
    <property type="entry name" value="PAS_fold"/>
</dbReference>
<evidence type="ECO:0000259" key="9">
    <source>
        <dbReference type="PROSITE" id="PS50109"/>
    </source>
</evidence>
<dbReference type="STRING" id="89065.SAMN05216605_101222"/>
<dbReference type="PROSITE" id="PS50109">
    <property type="entry name" value="HIS_KIN"/>
    <property type="match status" value="1"/>
</dbReference>
<dbReference type="CDD" id="cd00130">
    <property type="entry name" value="PAS"/>
    <property type="match status" value="1"/>
</dbReference>
<dbReference type="InterPro" id="IPR004358">
    <property type="entry name" value="Sig_transdc_His_kin-like_C"/>
</dbReference>
<dbReference type="InterPro" id="IPR035965">
    <property type="entry name" value="PAS-like_dom_sf"/>
</dbReference>
<sequence>MTPPISSVEAEVFERFHDAVFVRDMEGNIHFWNSAAAALYGWPSHSALGTSARALLQCRHEKETYDGVDALLLEHGYWEGELSRLTGNGSRRLVNARWSLRRDAAGHPVGVLETGYDISLAKETELHLKATEYRYRNLFQAMAASFWELDFTAVGPKIRALLDAGVRDLEAHFLAHPEVVRDFMHSTQVVDLNDHSVRLFGRGDRTEMLGAIDRYWPDESIQVYARCVAKSLTGQPNNIEVTRLRTLEDKEFECLFTACFSKENIARGVILIGIIDLSELAEARHALEIMQTELAHVARISILGELSASITHEINQPLTSISTYAQAGLRWLQRPEPDLREVENALLQIVDEAQRTNDVISRIRSMALRRPAQETALALNEVIQDSLQFTDHELRKNSVRLTTDLAISLPPVRADRVLMQQVIVNLVMNAAQAMACANSTTRELTVRSEVVGANEVRLEVLDSGPGIAPGLEGKLFDSFFTTKATGMGMGLPICRSIIEAAGGLIQLANRDDGKGGAKVAFTLPALPHSSALGRGFPHVSP</sequence>
<dbReference type="PRINTS" id="PR00344">
    <property type="entry name" value="BCTRLSENSOR"/>
</dbReference>
<evidence type="ECO:0000256" key="1">
    <source>
        <dbReference type="ARBA" id="ARBA00000085"/>
    </source>
</evidence>
<dbReference type="GO" id="GO:0000155">
    <property type="term" value="F:phosphorelay sensor kinase activity"/>
    <property type="evidence" value="ECO:0007669"/>
    <property type="project" value="InterPro"/>
</dbReference>
<feature type="domain" description="Histidine kinase" evidence="9">
    <location>
        <begin position="309"/>
        <end position="527"/>
    </location>
</feature>
<organism evidence="11 12">
    <name type="scientific">Pseudomonas abietaniphila</name>
    <dbReference type="NCBI Taxonomy" id="89065"/>
    <lineage>
        <taxon>Bacteria</taxon>
        <taxon>Pseudomonadati</taxon>
        <taxon>Pseudomonadota</taxon>
        <taxon>Gammaproteobacteria</taxon>
        <taxon>Pseudomonadales</taxon>
        <taxon>Pseudomonadaceae</taxon>
        <taxon>Pseudomonas</taxon>
    </lineage>
</organism>
<dbReference type="PANTHER" id="PTHR43065:SF10">
    <property type="entry name" value="PEROXIDE STRESS-ACTIVATED HISTIDINE KINASE MAK3"/>
    <property type="match status" value="1"/>
</dbReference>
<keyword evidence="5" id="KW-0547">Nucleotide-binding</keyword>
<evidence type="ECO:0000256" key="7">
    <source>
        <dbReference type="ARBA" id="ARBA00022840"/>
    </source>
</evidence>
<gene>
    <name evidence="11" type="ORF">SAMN05216605_101222</name>
</gene>
<name>A0A1G7RQ64_9PSED</name>
<keyword evidence="3" id="KW-0597">Phosphoprotein</keyword>
<dbReference type="PROSITE" id="PS50112">
    <property type="entry name" value="PAS"/>
    <property type="match status" value="1"/>
</dbReference>
<dbReference type="InterPro" id="IPR036097">
    <property type="entry name" value="HisK_dim/P_sf"/>
</dbReference>
<keyword evidence="12" id="KW-1185">Reference proteome</keyword>
<dbReference type="InterPro" id="IPR036890">
    <property type="entry name" value="HATPase_C_sf"/>
</dbReference>
<feature type="domain" description="PAS" evidence="10">
    <location>
        <begin position="11"/>
        <end position="63"/>
    </location>
</feature>
<dbReference type="GO" id="GO:0006355">
    <property type="term" value="P:regulation of DNA-templated transcription"/>
    <property type="evidence" value="ECO:0007669"/>
    <property type="project" value="InterPro"/>
</dbReference>
<keyword evidence="8" id="KW-0902">Two-component regulatory system</keyword>
<keyword evidence="6" id="KW-0418">Kinase</keyword>
<dbReference type="SMART" id="SM00091">
    <property type="entry name" value="PAS"/>
    <property type="match status" value="2"/>
</dbReference>
<reference evidence="12" key="1">
    <citation type="submission" date="2016-10" db="EMBL/GenBank/DDBJ databases">
        <authorList>
            <person name="Varghese N."/>
            <person name="Submissions S."/>
        </authorList>
    </citation>
    <scope>NUCLEOTIDE SEQUENCE [LARGE SCALE GENOMIC DNA]</scope>
    <source>
        <strain evidence="12">ATCC 700689</strain>
    </source>
</reference>
<keyword evidence="7" id="KW-0067">ATP-binding</keyword>
<keyword evidence="4" id="KW-0808">Transferase</keyword>